<proteinExistence type="predicted"/>
<keyword evidence="2" id="KW-1185">Reference proteome</keyword>
<name>A0AAV3ZHE1_9GAST</name>
<sequence length="81" mass="9260">MISGFQELRQPGRGSTRRMLSAYHKAGSQSEFQAIVTEEFYSKWSPVGEHELLTSLLVIEWTLCEEIIAVGKRETLTRTDE</sequence>
<dbReference type="AlphaFoldDB" id="A0AAV3ZHE1"/>
<reference evidence="1 2" key="1">
    <citation type="journal article" date="2021" name="Elife">
        <title>Chloroplast acquisition without the gene transfer in kleptoplastic sea slugs, Plakobranchus ocellatus.</title>
        <authorList>
            <person name="Maeda T."/>
            <person name="Takahashi S."/>
            <person name="Yoshida T."/>
            <person name="Shimamura S."/>
            <person name="Takaki Y."/>
            <person name="Nagai Y."/>
            <person name="Toyoda A."/>
            <person name="Suzuki Y."/>
            <person name="Arimoto A."/>
            <person name="Ishii H."/>
            <person name="Satoh N."/>
            <person name="Nishiyama T."/>
            <person name="Hasebe M."/>
            <person name="Maruyama T."/>
            <person name="Minagawa J."/>
            <person name="Obokata J."/>
            <person name="Shigenobu S."/>
        </authorList>
    </citation>
    <scope>NUCLEOTIDE SEQUENCE [LARGE SCALE GENOMIC DNA]</scope>
</reference>
<gene>
    <name evidence="1" type="ORF">PoB_002106500</name>
</gene>
<dbReference type="Proteomes" id="UP000735302">
    <property type="component" value="Unassembled WGS sequence"/>
</dbReference>
<organism evidence="1 2">
    <name type="scientific">Plakobranchus ocellatus</name>
    <dbReference type="NCBI Taxonomy" id="259542"/>
    <lineage>
        <taxon>Eukaryota</taxon>
        <taxon>Metazoa</taxon>
        <taxon>Spiralia</taxon>
        <taxon>Lophotrochozoa</taxon>
        <taxon>Mollusca</taxon>
        <taxon>Gastropoda</taxon>
        <taxon>Heterobranchia</taxon>
        <taxon>Euthyneura</taxon>
        <taxon>Panpulmonata</taxon>
        <taxon>Sacoglossa</taxon>
        <taxon>Placobranchoidea</taxon>
        <taxon>Plakobranchidae</taxon>
        <taxon>Plakobranchus</taxon>
    </lineage>
</organism>
<accession>A0AAV3ZHE1</accession>
<protein>
    <submittedName>
        <fullName evidence="1">Uncharacterized protein</fullName>
    </submittedName>
</protein>
<evidence type="ECO:0000313" key="2">
    <source>
        <dbReference type="Proteomes" id="UP000735302"/>
    </source>
</evidence>
<comment type="caution">
    <text evidence="1">The sequence shown here is derived from an EMBL/GenBank/DDBJ whole genome shotgun (WGS) entry which is preliminary data.</text>
</comment>
<evidence type="ECO:0000313" key="1">
    <source>
        <dbReference type="EMBL" id="GFN94559.1"/>
    </source>
</evidence>
<dbReference type="EMBL" id="BLXT01002468">
    <property type="protein sequence ID" value="GFN94559.1"/>
    <property type="molecule type" value="Genomic_DNA"/>
</dbReference>